<reference evidence="2" key="1">
    <citation type="submission" date="2011-12" db="EMBL/GenBank/DDBJ databases">
        <title>Complete sequence of Clostridium clariflavum DSM 19732.</title>
        <authorList>
            <consortium name="US DOE Joint Genome Institute"/>
            <person name="Lucas S."/>
            <person name="Han J."/>
            <person name="Lapidus A."/>
            <person name="Cheng J.-F."/>
            <person name="Goodwin L."/>
            <person name="Pitluck S."/>
            <person name="Peters L."/>
            <person name="Teshima H."/>
            <person name="Detter J.C."/>
            <person name="Han C."/>
            <person name="Tapia R."/>
            <person name="Land M."/>
            <person name="Hauser L."/>
            <person name="Kyrpides N."/>
            <person name="Ivanova N."/>
            <person name="Pagani I."/>
            <person name="Kitzmiller T."/>
            <person name="Lynd L."/>
            <person name="Izquierdo J."/>
            <person name="Woyke T."/>
        </authorList>
    </citation>
    <scope>NUCLEOTIDE SEQUENCE [LARGE SCALE GENOMIC DNA]</scope>
    <source>
        <strain evidence="2">DSM 19732 / NBRC 101661 / EBR45</strain>
    </source>
</reference>
<dbReference type="OrthoDB" id="9926645at2"/>
<dbReference type="Proteomes" id="UP000005435">
    <property type="component" value="Chromosome"/>
</dbReference>
<proteinExistence type="predicted"/>
<protein>
    <submittedName>
        <fullName evidence="1">Uncharacterized protein</fullName>
    </submittedName>
</protein>
<dbReference type="RefSeq" id="WP_014254154.1">
    <property type="nucleotide sequence ID" value="NC_016627.1"/>
</dbReference>
<reference evidence="1 2" key="2">
    <citation type="journal article" date="2012" name="Stand. Genomic Sci.">
        <title>Complete Genome Sequence of Clostridium clariflavum DSM 19732.</title>
        <authorList>
            <person name="Izquierdo J.A."/>
            <person name="Goodwin L."/>
            <person name="Davenport K.W."/>
            <person name="Teshima H."/>
            <person name="Bruce D."/>
            <person name="Detter C."/>
            <person name="Tapia R."/>
            <person name="Han S."/>
            <person name="Land M."/>
            <person name="Hauser L."/>
            <person name="Jeffries C.D."/>
            <person name="Han J."/>
            <person name="Pitluck S."/>
            <person name="Nolan M."/>
            <person name="Chen A."/>
            <person name="Huntemann M."/>
            <person name="Mavromatis K."/>
            <person name="Mikhailova N."/>
            <person name="Liolios K."/>
            <person name="Woyke T."/>
            <person name="Lynd L.R."/>
        </authorList>
    </citation>
    <scope>NUCLEOTIDE SEQUENCE [LARGE SCALE GENOMIC DNA]</scope>
    <source>
        <strain evidence="2">DSM 19732 / NBRC 101661 / EBR45</strain>
    </source>
</reference>
<evidence type="ECO:0000313" key="1">
    <source>
        <dbReference type="EMBL" id="AEV67528.1"/>
    </source>
</evidence>
<accession>G8LVW1</accession>
<keyword evidence="2" id="KW-1185">Reference proteome</keyword>
<dbReference type="EMBL" id="CP003065">
    <property type="protein sequence ID" value="AEV67528.1"/>
    <property type="molecule type" value="Genomic_DNA"/>
</dbReference>
<dbReference type="KEGG" id="ccl:Clocl_0837"/>
<gene>
    <name evidence="1" type="ordered locus">Clocl_0837</name>
</gene>
<evidence type="ECO:0000313" key="2">
    <source>
        <dbReference type="Proteomes" id="UP000005435"/>
    </source>
</evidence>
<organism evidence="1 2">
    <name type="scientific">Acetivibrio clariflavus (strain DSM 19732 / NBRC 101661 / EBR45)</name>
    <name type="common">Clostridium clariflavum</name>
    <dbReference type="NCBI Taxonomy" id="720554"/>
    <lineage>
        <taxon>Bacteria</taxon>
        <taxon>Bacillati</taxon>
        <taxon>Bacillota</taxon>
        <taxon>Clostridia</taxon>
        <taxon>Eubacteriales</taxon>
        <taxon>Oscillospiraceae</taxon>
        <taxon>Acetivibrio</taxon>
    </lineage>
</organism>
<dbReference type="HOGENOM" id="CLU_2245212_0_0_9"/>
<dbReference type="AlphaFoldDB" id="G8LVW1"/>
<sequence>MMLFITVTDLLDGYRKFYESDKIKEYTCVGADSSFSISFKKKKGDTVSIEVDKEFLCEMDKNSLAKIIFEASSNFVSKYIDRIPKDDPVVEDIINSLSDFEKIL</sequence>
<name>G8LVW1_ACECE</name>